<dbReference type="CDD" id="cd11616">
    <property type="entry name" value="SAF_DH_OX_like"/>
    <property type="match status" value="1"/>
</dbReference>
<dbReference type="AlphaFoldDB" id="A0A2W7QTH5"/>
<dbReference type="Proteomes" id="UP000321927">
    <property type="component" value="Unassembled WGS sequence"/>
</dbReference>
<dbReference type="PANTHER" id="PTHR37850">
    <property type="entry name" value="STRU PROTEIN"/>
    <property type="match status" value="1"/>
</dbReference>
<evidence type="ECO:0000313" key="5">
    <source>
        <dbReference type="Proteomes" id="UP000249115"/>
    </source>
</evidence>
<name>A0A2W7QTH5_9BACT</name>
<evidence type="ECO:0000313" key="4">
    <source>
        <dbReference type="EMBL" id="TXD75919.1"/>
    </source>
</evidence>
<dbReference type="Gene3D" id="3.40.50.720">
    <property type="entry name" value="NAD(P)-binding Rossmann-like Domain"/>
    <property type="match status" value="1"/>
</dbReference>
<evidence type="ECO:0000313" key="3">
    <source>
        <dbReference type="EMBL" id="PZX51291.1"/>
    </source>
</evidence>
<dbReference type="SUPFAM" id="SSF51735">
    <property type="entry name" value="NAD(P)-binding Rossmann-fold domains"/>
    <property type="match status" value="1"/>
</dbReference>
<dbReference type="EMBL" id="QKZU01000019">
    <property type="protein sequence ID" value="PZX51291.1"/>
    <property type="molecule type" value="Genomic_DNA"/>
</dbReference>
<dbReference type="Proteomes" id="UP000249115">
    <property type="component" value="Unassembled WGS sequence"/>
</dbReference>
<reference evidence="3 5" key="1">
    <citation type="submission" date="2018-06" db="EMBL/GenBank/DDBJ databases">
        <title>Genomic Encyclopedia of Archaeal and Bacterial Type Strains, Phase II (KMG-II): from individual species to whole genera.</title>
        <authorList>
            <person name="Goeker M."/>
        </authorList>
    </citation>
    <scope>NUCLEOTIDE SEQUENCE [LARGE SCALE GENOMIC DNA]</scope>
    <source>
        <strain evidence="3 5">DSM 22686</strain>
    </source>
</reference>
<organism evidence="3 5">
    <name type="scientific">Algoriphagus ratkowskyi</name>
    <dbReference type="NCBI Taxonomy" id="57028"/>
    <lineage>
        <taxon>Bacteria</taxon>
        <taxon>Pseudomonadati</taxon>
        <taxon>Bacteroidota</taxon>
        <taxon>Cytophagia</taxon>
        <taxon>Cytophagales</taxon>
        <taxon>Cyclobacteriaceae</taxon>
        <taxon>Algoriphagus</taxon>
    </lineage>
</organism>
<gene>
    <name evidence="4" type="ORF">ESW18_18375</name>
    <name evidence="3" type="ORF">LV84_03800</name>
</gene>
<dbReference type="GO" id="GO:0016491">
    <property type="term" value="F:oxidoreductase activity"/>
    <property type="evidence" value="ECO:0007669"/>
    <property type="project" value="InterPro"/>
</dbReference>
<evidence type="ECO:0000259" key="1">
    <source>
        <dbReference type="Pfam" id="PF03447"/>
    </source>
</evidence>
<dbReference type="Pfam" id="PF03447">
    <property type="entry name" value="NAD_binding_3"/>
    <property type="match status" value="1"/>
</dbReference>
<dbReference type="GO" id="GO:0050661">
    <property type="term" value="F:NADP binding"/>
    <property type="evidence" value="ECO:0007669"/>
    <property type="project" value="InterPro"/>
</dbReference>
<reference evidence="4 6" key="2">
    <citation type="submission" date="2019-08" db="EMBL/GenBank/DDBJ databases">
        <title>Genome of Algoriphagus ratkowskyi IC026.</title>
        <authorList>
            <person name="Bowman J.P."/>
        </authorList>
    </citation>
    <scope>NUCLEOTIDE SEQUENCE [LARGE SCALE GENOMIC DNA]</scope>
    <source>
        <strain evidence="4 6">IC026</strain>
    </source>
</reference>
<evidence type="ECO:0000259" key="2">
    <source>
        <dbReference type="Pfam" id="PF21135"/>
    </source>
</evidence>
<accession>A0A2W7QTH5</accession>
<dbReference type="EMBL" id="VORV01000017">
    <property type="protein sequence ID" value="TXD75919.1"/>
    <property type="molecule type" value="Genomic_DNA"/>
</dbReference>
<dbReference type="InterPro" id="IPR036291">
    <property type="entry name" value="NAD(P)-bd_dom_sf"/>
</dbReference>
<sequence>MILVDTRLKQRADSGNILKVGMIGSGEMAKGMINQIINHTPGMTVACTYGRSADKVKSVFDSLGLTQYLLTNELEAAETAIAQGLYVITEDIDMMCALQSIEILVESTGAIEFGAETLLKAFKNGKHVLSFNAELDSTLGPILYKKAKEYGVKYALGDGDQPGVTMNLYRYVKSMGFTPLVCGNIKGMQDRYRTPDTQKAFAASWGMNPVMATNFADGTKISFEQSCIANGTGMKVAQRGMLGFESTEHVDKLTHLFDVERLKELGGIVDYIVGAQPSPGVFVYATTDDEFSKKYLKYGKLGDGPLYSFYQPYHLLFFDIASSICRLMDFDDGVLVPINGPVVDVITVAKRDLHPGDLLDGIGGFKTYGLCENHDQVVTENLLPMGISEGCVINKFIPKDEVVHYSDVQIPDGRLIDELMLEQLEINKSVMIKV</sequence>
<proteinExistence type="predicted"/>
<dbReference type="RefSeq" id="WP_086502911.1">
    <property type="nucleotide sequence ID" value="NZ_MSSV01000022.1"/>
</dbReference>
<dbReference type="InterPro" id="IPR005106">
    <property type="entry name" value="Asp/hSer_DH_NAD-bd"/>
</dbReference>
<dbReference type="InterPro" id="IPR048423">
    <property type="entry name" value="DRL_cat"/>
</dbReference>
<feature type="domain" description="Aspartate/homoserine dehydrogenase NAD-binding" evidence="1">
    <location>
        <begin position="84"/>
        <end position="154"/>
    </location>
</feature>
<dbReference type="OrthoDB" id="9777844at2"/>
<comment type="caution">
    <text evidence="3">The sequence shown here is derived from an EMBL/GenBank/DDBJ whole genome shotgun (WGS) entry which is preliminary data.</text>
</comment>
<dbReference type="Pfam" id="PF21135">
    <property type="entry name" value="DRL_cat"/>
    <property type="match status" value="1"/>
</dbReference>
<keyword evidence="6" id="KW-1185">Reference proteome</keyword>
<protein>
    <submittedName>
        <fullName evidence="4">NAD(P)-dependent oxidoreductase</fullName>
    </submittedName>
    <submittedName>
        <fullName evidence="3">Putative homoserine dehydrogenase-like protein</fullName>
    </submittedName>
</protein>
<evidence type="ECO:0000313" key="6">
    <source>
        <dbReference type="Proteomes" id="UP000321927"/>
    </source>
</evidence>
<feature type="domain" description="Oxidoreductase DRL-like catalytic" evidence="2">
    <location>
        <begin position="159"/>
        <end position="319"/>
    </location>
</feature>
<dbReference type="PANTHER" id="PTHR37850:SF1">
    <property type="entry name" value="SAF DOMAIN PROTEIN"/>
    <property type="match status" value="1"/>
</dbReference>